<evidence type="ECO:0000256" key="3">
    <source>
        <dbReference type="ARBA" id="ARBA00022801"/>
    </source>
</evidence>
<dbReference type="CDD" id="cd18828">
    <property type="entry name" value="GH43_BT3675-like"/>
    <property type="match status" value="1"/>
</dbReference>
<keyword evidence="3" id="KW-0378">Hydrolase</keyword>
<dbReference type="PANTHER" id="PTHR43772:SF2">
    <property type="entry name" value="PUTATIVE (AFU_ORTHOLOGUE AFUA_2G04480)-RELATED"/>
    <property type="match status" value="1"/>
</dbReference>
<dbReference type="Pfam" id="PF04616">
    <property type="entry name" value="Glyco_hydro_43"/>
    <property type="match status" value="2"/>
</dbReference>
<dbReference type="CDD" id="cd08983">
    <property type="entry name" value="GH43_Bt3655-like"/>
    <property type="match status" value="1"/>
</dbReference>
<dbReference type="Proteomes" id="UP000659388">
    <property type="component" value="Unassembled WGS sequence"/>
</dbReference>
<dbReference type="InterPro" id="IPR052176">
    <property type="entry name" value="Glycosyl_Hydrlase_43_Enz"/>
</dbReference>
<sequence>MRLLVLWLGVVAVFTACSKDEPKYAGYLFAYFTGNGPGQEQVHYAISKDGYNYFALNHNQPIIDSKEISNSGGVRDPHILRGEDGWFYMVLTDLYVPKMGWENTAMVLLKSKDLINWTHTVIDIPQTYPDTFGDVRRVWAPQTIYDHQSDQYMVYWSMLQPGGRDIIYYAYANDDFTGFKNEPKQLLFKEGACIDGDIVFKDGKYHFFFKNEDEGAKGILKAVSDSINGGYKVGPEYVDQTDDAVEGSGTFKLIGTDDYILMYDMYTTGKYQFCISKDLENFKVIDEDINMNFHPRHGSVIPITEEEMNKLMEKWAYMDDVVMGSGNPAVRKLNIQISEDTIYLPVEAGTDLKSFDPQLNLMPGVKSSKEGKQDFSAGALTYDFTLGEKTKSFKVQVSVDGNPVLSGYYADPEIIYSEKEQKYYLYPTSDGFHGWSGKYFEVFESPDLVNWINKGTILDLRKEVSWADRNAWAPCAIEKKVGDDYKYYYYFTAAQKVGVAVADHPAGPFKDSGAPLVDFKPEGVNGGQEIDPDVFTDPNTGKSYLYWGNGYMAVAELNDDMVSIKKETIKVITPDQTFREGTEVFFRNGKYYFMWSEDDTRSPNYKVRYATADSPLGPLTIPENNLVIEKIPEQGIYGTGHNSVVYSKENDQWYIVYHRFNRPNGIKMGGDAGFHREVCIDLLNFDEEGNVLQVQPTIKGLAK</sequence>
<dbReference type="GO" id="GO:0004553">
    <property type="term" value="F:hydrolase activity, hydrolyzing O-glycosyl compounds"/>
    <property type="evidence" value="ECO:0007669"/>
    <property type="project" value="InterPro"/>
</dbReference>
<dbReference type="InterPro" id="IPR023296">
    <property type="entry name" value="Glyco_hydro_beta-prop_sf"/>
</dbReference>
<evidence type="ECO:0000256" key="5">
    <source>
        <dbReference type="ARBA" id="ARBA00023295"/>
    </source>
</evidence>
<dbReference type="GO" id="GO:0045493">
    <property type="term" value="P:xylan catabolic process"/>
    <property type="evidence" value="ECO:0007669"/>
    <property type="project" value="UniProtKB-KW"/>
</dbReference>
<proteinExistence type="inferred from homology"/>
<dbReference type="SUPFAM" id="SSF75005">
    <property type="entry name" value="Arabinanase/levansucrase/invertase"/>
    <property type="match status" value="2"/>
</dbReference>
<dbReference type="Gene3D" id="2.60.40.2340">
    <property type="match status" value="1"/>
</dbReference>
<dbReference type="Gene3D" id="2.115.10.20">
    <property type="entry name" value="Glycosyl hydrolase domain, family 43"/>
    <property type="match status" value="2"/>
</dbReference>
<keyword evidence="7" id="KW-1185">Reference proteome</keyword>
<keyword evidence="2" id="KW-0624">Polysaccharide degradation</keyword>
<name>A0A937K0Q7_9BACT</name>
<dbReference type="PANTHER" id="PTHR43772">
    <property type="entry name" value="ENDO-1,4-BETA-XYLANASE"/>
    <property type="match status" value="1"/>
</dbReference>
<dbReference type="AlphaFoldDB" id="A0A937K0Q7"/>
<evidence type="ECO:0000313" key="6">
    <source>
        <dbReference type="EMBL" id="MBL3655842.1"/>
    </source>
</evidence>
<comment type="caution">
    <text evidence="6">The sequence shown here is derived from an EMBL/GenBank/DDBJ whole genome shotgun (WGS) entry which is preliminary data.</text>
</comment>
<protein>
    <submittedName>
        <fullName evidence="6">Family 43 glycosylhydrolase</fullName>
    </submittedName>
</protein>
<evidence type="ECO:0000256" key="2">
    <source>
        <dbReference type="ARBA" id="ARBA00022651"/>
    </source>
</evidence>
<dbReference type="PROSITE" id="PS51257">
    <property type="entry name" value="PROKAR_LIPOPROTEIN"/>
    <property type="match status" value="1"/>
</dbReference>
<keyword evidence="2" id="KW-0858">Xylan degradation</keyword>
<keyword evidence="5" id="KW-0326">Glycosidase</keyword>
<comment type="similarity">
    <text evidence="1">Belongs to the glycosyl hydrolase 43 family.</text>
</comment>
<dbReference type="EMBL" id="JAESIY010000003">
    <property type="protein sequence ID" value="MBL3655842.1"/>
    <property type="molecule type" value="Genomic_DNA"/>
</dbReference>
<evidence type="ECO:0000256" key="4">
    <source>
        <dbReference type="ARBA" id="ARBA00023277"/>
    </source>
</evidence>
<organism evidence="6 7">
    <name type="scientific">Fulvivirga sediminis</name>
    <dbReference type="NCBI Taxonomy" id="2803949"/>
    <lineage>
        <taxon>Bacteria</taxon>
        <taxon>Pseudomonadati</taxon>
        <taxon>Bacteroidota</taxon>
        <taxon>Cytophagia</taxon>
        <taxon>Cytophagales</taxon>
        <taxon>Fulvivirgaceae</taxon>
        <taxon>Fulvivirga</taxon>
    </lineage>
</organism>
<reference evidence="6" key="1">
    <citation type="submission" date="2021-01" db="EMBL/GenBank/DDBJ databases">
        <title>Fulvivirga kasyanovii gen. nov., sp nov., a novel member of the phylum Bacteroidetes isolated from seawater in a mussel farm.</title>
        <authorList>
            <person name="Zhao L.-H."/>
            <person name="Wang Z.-J."/>
        </authorList>
    </citation>
    <scope>NUCLEOTIDE SEQUENCE</scope>
    <source>
        <strain evidence="6">2943</strain>
    </source>
</reference>
<dbReference type="InterPro" id="IPR006710">
    <property type="entry name" value="Glyco_hydro_43"/>
</dbReference>
<gene>
    <name evidence="6" type="ORF">JL102_06855</name>
</gene>
<keyword evidence="4" id="KW-0119">Carbohydrate metabolism</keyword>
<accession>A0A937K0Q7</accession>
<evidence type="ECO:0000256" key="1">
    <source>
        <dbReference type="ARBA" id="ARBA00009865"/>
    </source>
</evidence>
<evidence type="ECO:0000313" key="7">
    <source>
        <dbReference type="Proteomes" id="UP000659388"/>
    </source>
</evidence>